<proteinExistence type="predicted"/>
<feature type="region of interest" description="Disordered" evidence="1">
    <location>
        <begin position="1"/>
        <end position="38"/>
    </location>
</feature>
<accession>A0ABC8QX16</accession>
<name>A0ABC8QX16_9AQUA</name>
<dbReference type="Proteomes" id="UP001642360">
    <property type="component" value="Unassembled WGS sequence"/>
</dbReference>
<sequence>MFGAQSTLAFGTPSSTPPSALYPRLHSPPASPQQSSGGFGFSTSFGAVQAQSSPFGQSTLTPGLPFGKAQLTAQMAHVNPLPFSLADRDIQAIVDAYKQWLFSVTEPQYRTKSAGVSDFTFPDGEAGRNGKFKPGTHLIRVSKIFPNVLSQKTTPINRSSNTLLSISYPLEVDGLKRKRGGERGGNSLDWRHWIRLPAVAGVSLVTVWTLDRWCLVWSLVAAACWCWSGGWTGEWIVAVLVCSLVSR</sequence>
<reference evidence="2 3" key="1">
    <citation type="submission" date="2024-02" db="EMBL/GenBank/DDBJ databases">
        <authorList>
            <person name="Vignale AGUSTIN F."/>
            <person name="Sosa J E."/>
            <person name="Modenutti C."/>
        </authorList>
    </citation>
    <scope>NUCLEOTIDE SEQUENCE [LARGE SCALE GENOMIC DNA]</scope>
</reference>
<dbReference type="AlphaFoldDB" id="A0ABC8QX16"/>
<protein>
    <submittedName>
        <fullName evidence="2">Uncharacterized protein</fullName>
    </submittedName>
</protein>
<organism evidence="2 3">
    <name type="scientific">Ilex paraguariensis</name>
    <name type="common">yerba mate</name>
    <dbReference type="NCBI Taxonomy" id="185542"/>
    <lineage>
        <taxon>Eukaryota</taxon>
        <taxon>Viridiplantae</taxon>
        <taxon>Streptophyta</taxon>
        <taxon>Embryophyta</taxon>
        <taxon>Tracheophyta</taxon>
        <taxon>Spermatophyta</taxon>
        <taxon>Magnoliopsida</taxon>
        <taxon>eudicotyledons</taxon>
        <taxon>Gunneridae</taxon>
        <taxon>Pentapetalae</taxon>
        <taxon>asterids</taxon>
        <taxon>campanulids</taxon>
        <taxon>Aquifoliales</taxon>
        <taxon>Aquifoliaceae</taxon>
        <taxon>Ilex</taxon>
    </lineage>
</organism>
<feature type="compositionally biased region" description="Polar residues" evidence="1">
    <location>
        <begin position="1"/>
        <end position="18"/>
    </location>
</feature>
<evidence type="ECO:0000256" key="1">
    <source>
        <dbReference type="SAM" id="MobiDB-lite"/>
    </source>
</evidence>
<dbReference type="EMBL" id="CAUOFW020000814">
    <property type="protein sequence ID" value="CAK9137296.1"/>
    <property type="molecule type" value="Genomic_DNA"/>
</dbReference>
<evidence type="ECO:0000313" key="3">
    <source>
        <dbReference type="Proteomes" id="UP001642360"/>
    </source>
</evidence>
<evidence type="ECO:0000313" key="2">
    <source>
        <dbReference type="EMBL" id="CAK9137296.1"/>
    </source>
</evidence>
<keyword evidence="3" id="KW-1185">Reference proteome</keyword>
<gene>
    <name evidence="2" type="ORF">ILEXP_LOCUS4321</name>
</gene>
<comment type="caution">
    <text evidence="2">The sequence shown here is derived from an EMBL/GenBank/DDBJ whole genome shotgun (WGS) entry which is preliminary data.</text>
</comment>